<feature type="transmembrane region" description="Helical" evidence="1">
    <location>
        <begin position="75"/>
        <end position="95"/>
    </location>
</feature>
<sequence length="113" mass="13203">MRKNLHNPFKKTSKQNTTTHCFITNKQINPLFSTLTDNALISKYHLRSHLLEITFLIAYFDLFCFYSFILGWYMSGIIVLIVALLLLVIAAYNLVSYIRDRRQSGLPTKKSKR</sequence>
<organism evidence="2 3">
    <name type="scientific">Raoultella planticola</name>
    <name type="common">Klebsiella planticola</name>
    <dbReference type="NCBI Taxonomy" id="575"/>
    <lineage>
        <taxon>Bacteria</taxon>
        <taxon>Pseudomonadati</taxon>
        <taxon>Pseudomonadota</taxon>
        <taxon>Gammaproteobacteria</taxon>
        <taxon>Enterobacterales</taxon>
        <taxon>Enterobacteriaceae</taxon>
        <taxon>Klebsiella/Raoultella group</taxon>
        <taxon>Raoultella</taxon>
    </lineage>
</organism>
<evidence type="ECO:0000256" key="1">
    <source>
        <dbReference type="SAM" id="Phobius"/>
    </source>
</evidence>
<gene>
    <name evidence="2" type="ORF">DN603_18485</name>
</gene>
<accession>A0A443VJY2</accession>
<proteinExistence type="predicted"/>
<comment type="caution">
    <text evidence="2">The sequence shown here is derived from an EMBL/GenBank/DDBJ whole genome shotgun (WGS) entry which is preliminary data.</text>
</comment>
<evidence type="ECO:0000313" key="2">
    <source>
        <dbReference type="EMBL" id="RWT20705.1"/>
    </source>
</evidence>
<protein>
    <submittedName>
        <fullName evidence="2">Uncharacterized protein</fullName>
    </submittedName>
</protein>
<dbReference type="InterPro" id="IPR049833">
    <property type="entry name" value="KPN01023-like"/>
</dbReference>
<name>A0A443VJY2_RAOPL</name>
<dbReference type="NCBIfam" id="NF033853">
    <property type="entry name" value="KPN_two_small"/>
    <property type="match status" value="1"/>
</dbReference>
<reference evidence="2 3" key="1">
    <citation type="submission" date="2018-06" db="EMBL/GenBank/DDBJ databases">
        <title>Carbapenemase-producing Enterobacteriaceae present in wastewater treatment plant effluent and nearby surface waters in the US.</title>
        <authorList>
            <person name="Mathys D.A."/>
            <person name="Mollenkopf D.F."/>
            <person name="Feicht S.M."/>
            <person name="Adams R.J."/>
            <person name="Albers A.L."/>
            <person name="Stuever D.M."/>
            <person name="Daniels J.B."/>
            <person name="Wittum T.E."/>
        </authorList>
    </citation>
    <scope>NUCLEOTIDE SEQUENCE [LARGE SCALE GENOMIC DNA]</scope>
    <source>
        <strain evidence="2 3">GEO_47_Down_B</strain>
    </source>
</reference>
<dbReference type="RefSeq" id="WP_072010688.1">
    <property type="nucleotide sequence ID" value="NZ_CADCYG010000018.1"/>
</dbReference>
<keyword evidence="1" id="KW-1133">Transmembrane helix</keyword>
<dbReference type="EMBL" id="QKOX01000020">
    <property type="protein sequence ID" value="RWT20705.1"/>
    <property type="molecule type" value="Genomic_DNA"/>
</dbReference>
<evidence type="ECO:0000313" key="3">
    <source>
        <dbReference type="Proteomes" id="UP000288843"/>
    </source>
</evidence>
<keyword evidence="1" id="KW-0472">Membrane</keyword>
<dbReference type="Proteomes" id="UP000288843">
    <property type="component" value="Unassembled WGS sequence"/>
</dbReference>
<dbReference type="AlphaFoldDB" id="A0A443VJY2"/>
<feature type="transmembrane region" description="Helical" evidence="1">
    <location>
        <begin position="50"/>
        <end position="69"/>
    </location>
</feature>
<keyword evidence="1" id="KW-0812">Transmembrane</keyword>
<dbReference type="GeneID" id="96996933"/>